<organism evidence="8">
    <name type="scientific">Darwinula stevensoni</name>
    <dbReference type="NCBI Taxonomy" id="69355"/>
    <lineage>
        <taxon>Eukaryota</taxon>
        <taxon>Metazoa</taxon>
        <taxon>Ecdysozoa</taxon>
        <taxon>Arthropoda</taxon>
        <taxon>Crustacea</taxon>
        <taxon>Oligostraca</taxon>
        <taxon>Ostracoda</taxon>
        <taxon>Podocopa</taxon>
        <taxon>Podocopida</taxon>
        <taxon>Darwinulocopina</taxon>
        <taxon>Darwinuloidea</taxon>
        <taxon>Darwinulidae</taxon>
        <taxon>Darwinula</taxon>
    </lineage>
</organism>
<evidence type="ECO:0000256" key="1">
    <source>
        <dbReference type="ARBA" id="ARBA00004123"/>
    </source>
</evidence>
<keyword evidence="3 6" id="KW-0805">Transcription regulation</keyword>
<name>A0A7R8X8S6_9CRUS</name>
<comment type="subcellular location">
    <subcellularLocation>
        <location evidence="1 6">Nucleus</location>
    </subcellularLocation>
</comment>
<evidence type="ECO:0000256" key="2">
    <source>
        <dbReference type="ARBA" id="ARBA00008035"/>
    </source>
</evidence>
<comment type="similarity">
    <text evidence="2 6">Belongs to the enhancer of polycomb family.</text>
</comment>
<accession>A0A7R8X8S6</accession>
<dbReference type="OrthoDB" id="435275at2759"/>
<dbReference type="GO" id="GO:0006357">
    <property type="term" value="P:regulation of transcription by RNA polymerase II"/>
    <property type="evidence" value="ECO:0007669"/>
    <property type="project" value="InterPro"/>
</dbReference>
<keyword evidence="4 6" id="KW-0804">Transcription</keyword>
<evidence type="ECO:0000313" key="8">
    <source>
        <dbReference type="EMBL" id="CAD7245386.1"/>
    </source>
</evidence>
<dbReference type="InterPro" id="IPR019542">
    <property type="entry name" value="Enhancer_polycomb-like_N"/>
</dbReference>
<dbReference type="PANTHER" id="PTHR14898">
    <property type="entry name" value="ENHANCER OF POLYCOMB"/>
    <property type="match status" value="1"/>
</dbReference>
<dbReference type="AlphaFoldDB" id="A0A7R8X8S6"/>
<dbReference type="Pfam" id="PF10513">
    <property type="entry name" value="EPL1"/>
    <property type="match status" value="1"/>
</dbReference>
<keyword evidence="5 6" id="KW-0539">Nucleus</keyword>
<proteinExistence type="inferred from homology"/>
<dbReference type="EMBL" id="CAJPEV010000844">
    <property type="protein sequence ID" value="CAG0889010.1"/>
    <property type="molecule type" value="Genomic_DNA"/>
</dbReference>
<sequence length="405" mass="46895">MTMSKLSFRARALDASKAMLLYFAEELPDLPEASINRAVPQMPTGMEKDEESEHHLQRAISARQKYGETPEAVIPVPEVQECTETYYWLYSDNYRMPRSLIHVQPFSMDQDIPDYDMDMEDEGWFQEHKKKSDVPLSRLQFEEMMDRLEKGSGQQSLSLKEARMLLKEDDDLITAVYEYWLAKRQRTGHPLIPMMKQDKGMSTSAASANPYIAFRKRTEKMQTRKNRKNDESSYEKMLKLRRDLTRSVTLLEMVKRREKLKRENLHLTIEILEKRYQVQDFDGRVLNSVSSQKAVRPVFTPLSSNFVSKKEETTPKQEKRAYKKRKRKESVVGEVQALSSIGELASEGSLEAGPALRGSCSPTLWEDSDVKSPFPFRRKSSSLSYHALGFSYPVAEWCAMRIASR</sequence>
<dbReference type="EMBL" id="LR900361">
    <property type="protein sequence ID" value="CAD7245386.1"/>
    <property type="molecule type" value="Genomic_DNA"/>
</dbReference>
<evidence type="ECO:0000256" key="3">
    <source>
        <dbReference type="ARBA" id="ARBA00023015"/>
    </source>
</evidence>
<dbReference type="Proteomes" id="UP000677054">
    <property type="component" value="Unassembled WGS sequence"/>
</dbReference>
<evidence type="ECO:0000313" key="9">
    <source>
        <dbReference type="Proteomes" id="UP000677054"/>
    </source>
</evidence>
<evidence type="ECO:0000256" key="4">
    <source>
        <dbReference type="ARBA" id="ARBA00023163"/>
    </source>
</evidence>
<dbReference type="GO" id="GO:0005634">
    <property type="term" value="C:nucleus"/>
    <property type="evidence" value="ECO:0007669"/>
    <property type="project" value="UniProtKB-SubCell"/>
</dbReference>
<dbReference type="GO" id="GO:0035267">
    <property type="term" value="C:NuA4 histone acetyltransferase complex"/>
    <property type="evidence" value="ECO:0007669"/>
    <property type="project" value="InterPro"/>
</dbReference>
<evidence type="ECO:0000259" key="7">
    <source>
        <dbReference type="Pfam" id="PF10513"/>
    </source>
</evidence>
<dbReference type="InterPro" id="IPR024943">
    <property type="entry name" value="Enhancer_polycomb"/>
</dbReference>
<evidence type="ECO:0000256" key="6">
    <source>
        <dbReference type="RuleBase" id="RU361124"/>
    </source>
</evidence>
<protein>
    <recommendedName>
        <fullName evidence="6">Enhancer of polycomb-like protein</fullName>
    </recommendedName>
</protein>
<feature type="domain" description="Enhancer of polycomb-like N-terminal" evidence="7">
    <location>
        <begin position="37"/>
        <end position="150"/>
    </location>
</feature>
<gene>
    <name evidence="8" type="ORF">DSTB1V02_LOCUS5259</name>
</gene>
<keyword evidence="9" id="KW-1185">Reference proteome</keyword>
<evidence type="ECO:0000256" key="5">
    <source>
        <dbReference type="ARBA" id="ARBA00023242"/>
    </source>
</evidence>
<reference evidence="8" key="1">
    <citation type="submission" date="2020-11" db="EMBL/GenBank/DDBJ databases">
        <authorList>
            <person name="Tran Van P."/>
        </authorList>
    </citation>
    <scope>NUCLEOTIDE SEQUENCE</scope>
</reference>